<evidence type="ECO:0000313" key="2">
    <source>
        <dbReference type="EMBL" id="KFB42944.1"/>
    </source>
</evidence>
<organism evidence="2">
    <name type="scientific">Anopheles sinensis</name>
    <name type="common">Mosquito</name>
    <dbReference type="NCBI Taxonomy" id="74873"/>
    <lineage>
        <taxon>Eukaryota</taxon>
        <taxon>Metazoa</taxon>
        <taxon>Ecdysozoa</taxon>
        <taxon>Arthropoda</taxon>
        <taxon>Hexapoda</taxon>
        <taxon>Insecta</taxon>
        <taxon>Pterygota</taxon>
        <taxon>Neoptera</taxon>
        <taxon>Endopterygota</taxon>
        <taxon>Diptera</taxon>
        <taxon>Nematocera</taxon>
        <taxon>Culicoidea</taxon>
        <taxon>Culicidae</taxon>
        <taxon>Anophelinae</taxon>
        <taxon>Anopheles</taxon>
    </lineage>
</organism>
<feature type="region of interest" description="Disordered" evidence="1">
    <location>
        <begin position="35"/>
        <end position="62"/>
    </location>
</feature>
<sequence length="62" mass="6324">MDIEISATIATCTGSGSSGAAFEAHQGGGIAAIGKRRISASKQPENRKRPAPSKRLLRCAAA</sequence>
<dbReference type="EMBL" id="ATLV01018347">
    <property type="status" value="NOT_ANNOTATED_CDS"/>
    <property type="molecule type" value="Genomic_DNA"/>
</dbReference>
<evidence type="ECO:0000313" key="4">
    <source>
        <dbReference type="Proteomes" id="UP000030765"/>
    </source>
</evidence>
<dbReference type="EMBL" id="KE525231">
    <property type="protein sequence ID" value="KFB42944.1"/>
    <property type="molecule type" value="Genomic_DNA"/>
</dbReference>
<gene>
    <name evidence="2" type="ORF">ZHAS_00010814</name>
</gene>
<dbReference type="Proteomes" id="UP000030765">
    <property type="component" value="Unassembled WGS sequence"/>
</dbReference>
<dbReference type="EnsemblMetazoa" id="ASIC010814-RA">
    <property type="protein sequence ID" value="ASIC010814-PA"/>
    <property type="gene ID" value="ASIC010814"/>
</dbReference>
<evidence type="ECO:0000313" key="3">
    <source>
        <dbReference type="EnsemblMetazoa" id="ASIC010814-PA"/>
    </source>
</evidence>
<protein>
    <submittedName>
        <fullName evidence="2 3">Uncharacterized protein</fullName>
    </submittedName>
</protein>
<name>A0A084VYA0_ANOSI</name>
<reference evidence="2 4" key="1">
    <citation type="journal article" date="2014" name="BMC Genomics">
        <title>Genome sequence of Anopheles sinensis provides insight into genetics basis of mosquito competence for malaria parasites.</title>
        <authorList>
            <person name="Zhou D."/>
            <person name="Zhang D."/>
            <person name="Ding G."/>
            <person name="Shi L."/>
            <person name="Hou Q."/>
            <person name="Ye Y."/>
            <person name="Xu Y."/>
            <person name="Zhou H."/>
            <person name="Xiong C."/>
            <person name="Li S."/>
            <person name="Yu J."/>
            <person name="Hong S."/>
            <person name="Yu X."/>
            <person name="Zou P."/>
            <person name="Chen C."/>
            <person name="Chang X."/>
            <person name="Wang W."/>
            <person name="Lv Y."/>
            <person name="Sun Y."/>
            <person name="Ma L."/>
            <person name="Shen B."/>
            <person name="Zhu C."/>
        </authorList>
    </citation>
    <scope>NUCLEOTIDE SEQUENCE [LARGE SCALE GENOMIC DNA]</scope>
</reference>
<keyword evidence="4" id="KW-1185">Reference proteome</keyword>
<dbReference type="VEuPathDB" id="VectorBase:ASIC010814"/>
<evidence type="ECO:0000256" key="1">
    <source>
        <dbReference type="SAM" id="MobiDB-lite"/>
    </source>
</evidence>
<reference evidence="3" key="2">
    <citation type="submission" date="2020-05" db="UniProtKB">
        <authorList>
            <consortium name="EnsemblMetazoa"/>
        </authorList>
    </citation>
    <scope>IDENTIFICATION</scope>
</reference>
<dbReference type="AlphaFoldDB" id="A0A084VYA0"/>
<proteinExistence type="predicted"/>
<accession>A0A084VYA0</accession>
<feature type="compositionally biased region" description="Basic residues" evidence="1">
    <location>
        <begin position="49"/>
        <end position="62"/>
    </location>
</feature>